<dbReference type="Pfam" id="PF01370">
    <property type="entry name" value="Epimerase"/>
    <property type="match status" value="1"/>
</dbReference>
<dbReference type="AlphaFoldDB" id="A0A9D9IM69"/>
<dbReference type="SUPFAM" id="SSF51735">
    <property type="entry name" value="NAD(P)-binding Rossmann-fold domains"/>
    <property type="match status" value="1"/>
</dbReference>
<proteinExistence type="inferred from homology"/>
<accession>A0A9D9IM69</accession>
<dbReference type="Gene3D" id="3.40.50.720">
    <property type="entry name" value="NAD(P)-binding Rossmann-like Domain"/>
    <property type="match status" value="1"/>
</dbReference>
<dbReference type="PANTHER" id="PTHR43000">
    <property type="entry name" value="DTDP-D-GLUCOSE 4,6-DEHYDRATASE-RELATED"/>
    <property type="match status" value="1"/>
</dbReference>
<comment type="caution">
    <text evidence="3">The sequence shown here is derived from an EMBL/GenBank/DDBJ whole genome shotgun (WGS) entry which is preliminary data.</text>
</comment>
<dbReference type="Proteomes" id="UP000823757">
    <property type="component" value="Unassembled WGS sequence"/>
</dbReference>
<feature type="domain" description="NAD-dependent epimerase/dehydratase" evidence="2">
    <location>
        <begin position="6"/>
        <end position="251"/>
    </location>
</feature>
<reference evidence="3" key="2">
    <citation type="journal article" date="2021" name="PeerJ">
        <title>Extensive microbial diversity within the chicken gut microbiome revealed by metagenomics and culture.</title>
        <authorList>
            <person name="Gilroy R."/>
            <person name="Ravi A."/>
            <person name="Getino M."/>
            <person name="Pursley I."/>
            <person name="Horton D.L."/>
            <person name="Alikhan N.F."/>
            <person name="Baker D."/>
            <person name="Gharbi K."/>
            <person name="Hall N."/>
            <person name="Watson M."/>
            <person name="Adriaenssens E.M."/>
            <person name="Foster-Nyarko E."/>
            <person name="Jarju S."/>
            <person name="Secka A."/>
            <person name="Antonio M."/>
            <person name="Oren A."/>
            <person name="Chaudhuri R.R."/>
            <person name="La Ragione R."/>
            <person name="Hildebrand F."/>
            <person name="Pallen M.J."/>
        </authorList>
    </citation>
    <scope>NUCLEOTIDE SEQUENCE</scope>
    <source>
        <strain evidence="3">B1-13419</strain>
    </source>
</reference>
<name>A0A9D9IM69_9BACT</name>
<organism evidence="3 4">
    <name type="scientific">Candidatus Cryptobacteroides faecigallinarum</name>
    <dbReference type="NCBI Taxonomy" id="2840763"/>
    <lineage>
        <taxon>Bacteria</taxon>
        <taxon>Pseudomonadati</taxon>
        <taxon>Bacteroidota</taxon>
        <taxon>Bacteroidia</taxon>
        <taxon>Bacteroidales</taxon>
        <taxon>Candidatus Cryptobacteroides</taxon>
    </lineage>
</organism>
<protein>
    <submittedName>
        <fullName evidence="3">NAD(P)-dependent oxidoreductase</fullName>
    </submittedName>
</protein>
<sequence>MGKRKVVVLGATGTLGAPIAIHLKNAGYEVTAAGRRSNDNGFFAEHGIEYISVDITDKKDFSKLPQEGIYAVLDFAGALPASMKGYDADLYVSSIVQGTLNVLEYTRKVNADRIVFPQSLFDISYMFGSRTPIPADSLRKAPLDGDHAVYVICKNAAVDLIEHYHKVYGLKRFILRLSRVYLYHPNPYTFQDGKKVMISDRYIIYRAMKGEDIEMWGDPDRILETCSIGDFLQIVEKSLEAPHDGGIYNIGSGGSTLRERINAIAEVFSPSGHRSRIIPCPEKKDCQQFVLDISKTCSELGYVPRYSWKDYLLEFKEQMEAQPFARLWGYEKDYFHDMDSI</sequence>
<evidence type="ECO:0000313" key="3">
    <source>
        <dbReference type="EMBL" id="MBO8475298.1"/>
    </source>
</evidence>
<evidence type="ECO:0000313" key="4">
    <source>
        <dbReference type="Proteomes" id="UP000823757"/>
    </source>
</evidence>
<reference evidence="3" key="1">
    <citation type="submission" date="2020-10" db="EMBL/GenBank/DDBJ databases">
        <authorList>
            <person name="Gilroy R."/>
        </authorList>
    </citation>
    <scope>NUCLEOTIDE SEQUENCE</scope>
    <source>
        <strain evidence="3">B1-13419</strain>
    </source>
</reference>
<evidence type="ECO:0000259" key="2">
    <source>
        <dbReference type="Pfam" id="PF01370"/>
    </source>
</evidence>
<dbReference type="EMBL" id="JADIMD010000122">
    <property type="protein sequence ID" value="MBO8475298.1"/>
    <property type="molecule type" value="Genomic_DNA"/>
</dbReference>
<dbReference type="InterPro" id="IPR001509">
    <property type="entry name" value="Epimerase_deHydtase"/>
</dbReference>
<dbReference type="InterPro" id="IPR036291">
    <property type="entry name" value="NAD(P)-bd_dom_sf"/>
</dbReference>
<comment type="similarity">
    <text evidence="1">Belongs to the NAD(P)-dependent epimerase/dehydratase family.</text>
</comment>
<gene>
    <name evidence="3" type="ORF">IAB91_08425</name>
</gene>
<evidence type="ECO:0000256" key="1">
    <source>
        <dbReference type="ARBA" id="ARBA00007637"/>
    </source>
</evidence>